<evidence type="ECO:0000313" key="5">
    <source>
        <dbReference type="Proteomes" id="UP000256491"/>
    </source>
</evidence>
<sequence length="515" mass="56004">MKTNVSASRCFIKAALLFSLVFLMSNLFLAQGNNIHTFATSQTNAVSAPCLGCSIQNPQNAVGNDPINYSSLKMGIGLLGKVEQTLIFPAISLQKLAIYVGTGNGELTAALLSAATIETMNGNVSNGDSRIIDSQILTINTWSDNYGVIQFRPTKPYDRVKISLNAGVLSLNRELRIYEAKQSAFVTSCTSLPGEPYLYYSFDGTVNDQIKETIHNYDLIPSPLNIGPPTFLDSLICGKALKDMILLESGGFNVSMKREKTISFWANTNGKLQLTIFDTGIVMTPDSLKITALSPDHAISKSISAYNPTSPELHHYSITTLPKFRTSMERILCEQQGGTQEGCSKPTEVAISIYVDGVIWSSFPIILQPDTNTSGLDNIKVAVVLPNHAIIDELLVYDEILSTAILRTLPCAYNLPQNCPSGNPAPSVSAMKTTPAENILTLSPNPTTGRITLDGNIPITGAEIFVNNTFGKEVYHEKLDSKTFDLPATLSGGVYILTLQTKDKKVYTRKIILTR</sequence>
<evidence type="ECO:0000256" key="2">
    <source>
        <dbReference type="SAM" id="SignalP"/>
    </source>
</evidence>
<evidence type="ECO:0000313" key="4">
    <source>
        <dbReference type="EMBL" id="REC73884.1"/>
    </source>
</evidence>
<dbReference type="EMBL" id="QNUF01000020">
    <property type="protein sequence ID" value="REC73884.1"/>
    <property type="molecule type" value="Genomic_DNA"/>
</dbReference>
<keyword evidence="1 2" id="KW-0732">Signal</keyword>
<name>A0ABX9IHY0_9FLAO</name>
<dbReference type="NCBIfam" id="TIGR04183">
    <property type="entry name" value="Por_Secre_tail"/>
    <property type="match status" value="1"/>
</dbReference>
<protein>
    <recommendedName>
        <fullName evidence="3">Secretion system C-terminal sorting domain-containing protein</fullName>
    </recommendedName>
</protein>
<feature type="chain" id="PRO_5047467721" description="Secretion system C-terminal sorting domain-containing protein" evidence="2">
    <location>
        <begin position="31"/>
        <end position="515"/>
    </location>
</feature>
<reference evidence="4 5" key="1">
    <citation type="journal article" date="2010" name="Syst. Appl. Microbiol.">
        <title>Four new species of Chryseobacterium from the rhizosphere of coastal sand dune plants, Chryseobacterium elymi sp. nov., Chryseobacterium hagamense sp. nov., Chryseobacterium lathyri sp. nov. and Chryseobacterium rhizosphaerae sp. nov.</title>
        <authorList>
            <person name="Cho S.H."/>
            <person name="Lee K.S."/>
            <person name="Shin D.S."/>
            <person name="Han J.H."/>
            <person name="Park K.S."/>
            <person name="Lee C.H."/>
            <person name="Park K.H."/>
            <person name="Kim S.B."/>
        </authorList>
    </citation>
    <scope>NUCLEOTIDE SEQUENCE [LARGE SCALE GENOMIC DNA]</scope>
    <source>
        <strain evidence="4 5">KCTC 22548</strain>
    </source>
</reference>
<proteinExistence type="predicted"/>
<organism evidence="4 5">
    <name type="scientific">Chryseobacterium rhizosphaerae</name>
    <dbReference type="NCBI Taxonomy" id="395937"/>
    <lineage>
        <taxon>Bacteria</taxon>
        <taxon>Pseudomonadati</taxon>
        <taxon>Bacteroidota</taxon>
        <taxon>Flavobacteriia</taxon>
        <taxon>Flavobacteriales</taxon>
        <taxon>Weeksellaceae</taxon>
        <taxon>Chryseobacterium group</taxon>
        <taxon>Chryseobacterium</taxon>
    </lineage>
</organism>
<comment type="caution">
    <text evidence="4">The sequence shown here is derived from an EMBL/GenBank/DDBJ whole genome shotgun (WGS) entry which is preliminary data.</text>
</comment>
<feature type="domain" description="Secretion system C-terminal sorting" evidence="3">
    <location>
        <begin position="444"/>
        <end position="512"/>
    </location>
</feature>
<gene>
    <name evidence="4" type="ORF">DRF57_16265</name>
</gene>
<keyword evidence="5" id="KW-1185">Reference proteome</keyword>
<dbReference type="Pfam" id="PF18962">
    <property type="entry name" value="Por_Secre_tail"/>
    <property type="match status" value="1"/>
</dbReference>
<evidence type="ECO:0000259" key="3">
    <source>
        <dbReference type="Pfam" id="PF18962"/>
    </source>
</evidence>
<evidence type="ECO:0000256" key="1">
    <source>
        <dbReference type="ARBA" id="ARBA00022729"/>
    </source>
</evidence>
<dbReference type="Proteomes" id="UP000256491">
    <property type="component" value="Unassembled WGS sequence"/>
</dbReference>
<dbReference type="RefSeq" id="WP_115919634.1">
    <property type="nucleotide sequence ID" value="NZ_QNUF01000020.1"/>
</dbReference>
<accession>A0ABX9IHY0</accession>
<dbReference type="InterPro" id="IPR026444">
    <property type="entry name" value="Secre_tail"/>
</dbReference>
<feature type="signal peptide" evidence="2">
    <location>
        <begin position="1"/>
        <end position="30"/>
    </location>
</feature>